<dbReference type="Proteomes" id="UP000823902">
    <property type="component" value="Unassembled WGS sequence"/>
</dbReference>
<evidence type="ECO:0000259" key="7">
    <source>
        <dbReference type="Pfam" id="PF16355"/>
    </source>
</evidence>
<feature type="domain" description="Glycoside hydrolase family 2 catalytic" evidence="6">
    <location>
        <begin position="277"/>
        <end position="426"/>
    </location>
</feature>
<evidence type="ECO:0000313" key="10">
    <source>
        <dbReference type="EMBL" id="HJC74081.1"/>
    </source>
</evidence>
<dbReference type="Gene3D" id="3.20.20.80">
    <property type="entry name" value="Glycosidases"/>
    <property type="match status" value="1"/>
</dbReference>
<evidence type="ECO:0000313" key="11">
    <source>
        <dbReference type="Proteomes" id="UP000823902"/>
    </source>
</evidence>
<comment type="caution">
    <text evidence="10">The sequence shown here is derived from an EMBL/GenBank/DDBJ whole genome shotgun (WGS) entry which is preliminary data.</text>
</comment>
<evidence type="ECO:0000256" key="4">
    <source>
        <dbReference type="SAM" id="MobiDB-lite"/>
    </source>
</evidence>
<dbReference type="GO" id="GO:0004553">
    <property type="term" value="F:hydrolase activity, hydrolyzing O-glycosyl compounds"/>
    <property type="evidence" value="ECO:0007669"/>
    <property type="project" value="InterPro"/>
</dbReference>
<dbReference type="Pfam" id="PF22666">
    <property type="entry name" value="Glyco_hydro_2_N2"/>
    <property type="match status" value="1"/>
</dbReference>
<dbReference type="PANTHER" id="PTHR42732">
    <property type="entry name" value="BETA-GALACTOSIDASE"/>
    <property type="match status" value="1"/>
</dbReference>
<name>A0A9D2TM21_9FIRM</name>
<dbReference type="Pfam" id="PF00703">
    <property type="entry name" value="Glyco_hydro_2"/>
    <property type="match status" value="1"/>
</dbReference>
<feature type="region of interest" description="Disordered" evidence="4">
    <location>
        <begin position="463"/>
        <end position="482"/>
    </location>
</feature>
<feature type="domain" description="Glycoside hydrolase family 2" evidence="8">
    <location>
        <begin position="739"/>
        <end position="838"/>
    </location>
</feature>
<comment type="similarity">
    <text evidence="1">Belongs to the glycosyl hydrolase 2 family.</text>
</comment>
<dbReference type="InterPro" id="IPR054593">
    <property type="entry name" value="Beta-mannosidase-like_N2"/>
</dbReference>
<dbReference type="InterPro" id="IPR013783">
    <property type="entry name" value="Ig-like_fold"/>
</dbReference>
<accession>A0A9D2TM21</accession>
<evidence type="ECO:0000259" key="6">
    <source>
        <dbReference type="Pfam" id="PF02836"/>
    </source>
</evidence>
<dbReference type="SUPFAM" id="SSF49785">
    <property type="entry name" value="Galactose-binding domain-like"/>
    <property type="match status" value="1"/>
</dbReference>
<feature type="domain" description="Glycoside hydrolase family 2 immunoglobulin-like beta-sandwich" evidence="5">
    <location>
        <begin position="162"/>
        <end position="268"/>
    </location>
</feature>
<dbReference type="SUPFAM" id="SSF49303">
    <property type="entry name" value="beta-Galactosidase/glucuronidase domain"/>
    <property type="match status" value="1"/>
</dbReference>
<reference evidence="10" key="1">
    <citation type="journal article" date="2021" name="PeerJ">
        <title>Extensive microbial diversity within the chicken gut microbiome revealed by metagenomics and culture.</title>
        <authorList>
            <person name="Gilroy R."/>
            <person name="Ravi A."/>
            <person name="Getino M."/>
            <person name="Pursley I."/>
            <person name="Horton D.L."/>
            <person name="Alikhan N.F."/>
            <person name="Baker D."/>
            <person name="Gharbi K."/>
            <person name="Hall N."/>
            <person name="Watson M."/>
            <person name="Adriaenssens E.M."/>
            <person name="Foster-Nyarko E."/>
            <person name="Jarju S."/>
            <person name="Secka A."/>
            <person name="Antonio M."/>
            <person name="Oren A."/>
            <person name="Chaudhuri R.R."/>
            <person name="La Ragione R."/>
            <person name="Hildebrand F."/>
            <person name="Pallen M.J."/>
        </authorList>
    </citation>
    <scope>NUCLEOTIDE SEQUENCE</scope>
    <source>
        <strain evidence="10">CHK196-7946</strain>
    </source>
</reference>
<dbReference type="Pfam" id="PF16355">
    <property type="entry name" value="DUF4982"/>
    <property type="match status" value="1"/>
</dbReference>
<organism evidence="10 11">
    <name type="scientific">Candidatus Mediterraneibacter faecavium</name>
    <dbReference type="NCBI Taxonomy" id="2838668"/>
    <lineage>
        <taxon>Bacteria</taxon>
        <taxon>Bacillati</taxon>
        <taxon>Bacillota</taxon>
        <taxon>Clostridia</taxon>
        <taxon>Lachnospirales</taxon>
        <taxon>Lachnospiraceae</taxon>
        <taxon>Mediterraneibacter</taxon>
    </lineage>
</organism>
<feature type="compositionally biased region" description="Gly residues" evidence="4">
    <location>
        <begin position="472"/>
        <end position="482"/>
    </location>
</feature>
<dbReference type="Gene3D" id="2.60.120.260">
    <property type="entry name" value="Galactose-binding domain-like"/>
    <property type="match status" value="1"/>
</dbReference>
<dbReference type="InterPro" id="IPR032311">
    <property type="entry name" value="DUF4982"/>
</dbReference>
<dbReference type="InterPro" id="IPR036156">
    <property type="entry name" value="Beta-gal/glucu_dom_sf"/>
</dbReference>
<reference evidence="10" key="2">
    <citation type="submission" date="2021-04" db="EMBL/GenBank/DDBJ databases">
        <authorList>
            <person name="Gilroy R."/>
        </authorList>
    </citation>
    <scope>NUCLEOTIDE SEQUENCE</scope>
    <source>
        <strain evidence="10">CHK196-7946</strain>
    </source>
</reference>
<dbReference type="EMBL" id="DWVY01000016">
    <property type="protein sequence ID" value="HJC74081.1"/>
    <property type="molecule type" value="Genomic_DNA"/>
</dbReference>
<evidence type="ECO:0000259" key="9">
    <source>
        <dbReference type="Pfam" id="PF22666"/>
    </source>
</evidence>
<keyword evidence="2" id="KW-0378">Hydrolase</keyword>
<dbReference type="InterPro" id="IPR006101">
    <property type="entry name" value="Glyco_hydro_2"/>
</dbReference>
<dbReference type="InterPro" id="IPR051913">
    <property type="entry name" value="GH2_Domain-Containing"/>
</dbReference>
<evidence type="ECO:0000256" key="1">
    <source>
        <dbReference type="ARBA" id="ARBA00007401"/>
    </source>
</evidence>
<feature type="domain" description="DUF4982" evidence="7">
    <location>
        <begin position="667"/>
        <end position="722"/>
    </location>
</feature>
<evidence type="ECO:0000259" key="5">
    <source>
        <dbReference type="Pfam" id="PF00703"/>
    </source>
</evidence>
<gene>
    <name evidence="10" type="ORF">H9697_03920</name>
</gene>
<evidence type="ECO:0000256" key="3">
    <source>
        <dbReference type="ARBA" id="ARBA00023295"/>
    </source>
</evidence>
<dbReference type="PRINTS" id="PR00132">
    <property type="entry name" value="GLHYDRLASE2"/>
</dbReference>
<dbReference type="SUPFAM" id="SSF51445">
    <property type="entry name" value="(Trans)glycosidases"/>
    <property type="match status" value="1"/>
</dbReference>
<dbReference type="InterPro" id="IPR017853">
    <property type="entry name" value="GH"/>
</dbReference>
<dbReference type="GO" id="GO:0005975">
    <property type="term" value="P:carbohydrate metabolic process"/>
    <property type="evidence" value="ECO:0007669"/>
    <property type="project" value="InterPro"/>
</dbReference>
<proteinExistence type="inferred from homology"/>
<dbReference type="Gene3D" id="2.60.40.10">
    <property type="entry name" value="Immunoglobulins"/>
    <property type="match status" value="3"/>
</dbReference>
<dbReference type="Pfam" id="PF02836">
    <property type="entry name" value="Glyco_hydro_2_C"/>
    <property type="match status" value="1"/>
</dbReference>
<dbReference type="Pfam" id="PF18565">
    <property type="entry name" value="Glyco_hydro2_C5"/>
    <property type="match status" value="1"/>
</dbReference>
<dbReference type="InterPro" id="IPR006103">
    <property type="entry name" value="Glyco_hydro_2_cat"/>
</dbReference>
<protein>
    <submittedName>
        <fullName evidence="10">DUF4982 domain-containing protein</fullName>
    </submittedName>
</protein>
<dbReference type="InterPro" id="IPR006102">
    <property type="entry name" value="Ig-like_GH2"/>
</dbReference>
<keyword evidence="3" id="KW-0326">Glycosidase</keyword>
<evidence type="ECO:0000259" key="8">
    <source>
        <dbReference type="Pfam" id="PF18565"/>
    </source>
</evidence>
<feature type="domain" description="Beta-mannosidase-like galactose-binding" evidence="9">
    <location>
        <begin position="51"/>
        <end position="134"/>
    </location>
</feature>
<sequence length="850" mass="93789">MKKISLNHGWLFAKGTITMMELFTGRGEKIEKVDLPHDAMICQERDPDTKNAHQTGFYPGGEYTYLKKWNVPEEWRDHKIVLEFEGIADTCRIYCNGDLVAEHYNPYTSIFVDVTGYLKWGQENELKVEVRSVEQSSRWYSGAGLYRPVYAWAGGPVHIPAQGVHIRTEEADREAASVEVEFPVCCCGMDSRQIRAVVTLSGPDGKEASREQMTVTVYGGSTQVCRQRLTVEHPELWSDETPNLYTCTIELYEGENLADRSSQPVGLRTLSLNAKQGLRLNGKEIKLRGTCIHHDNGIIGAAAFPDAEYRRCRQMKDAGFNAVRSSHHPMGKAMLDACDRLGMLVLDELGDMWTRTKNPHDYANYFPMTWKEDVYAMVEKDWNHPSVIMYSTGNEIPEAGTPRGAEWNRKLNDEIKRLDPTRYTTSGINGLMAASDRMGEILCQASGMSPEELETMMAQEAAGEAGNAGVAEGNGSGQTGDQGGADAVNGMASVMEGALADAIAVSPILEELIDEFASVNDVAGYNYLTALHEEDHNRHPNRVVLGTETFPADIVRLWDIVKRNHHVLGDFTWTGYDYLGEAGCGIFHYDGGVNFSAHWPDRLAGIGDIDILGDRKPISYLRQAVFGIGHEPAIGVLRMDKAGKKVEKTPWMWKDNIASWTWRGYEGQTASVDVYANADETELFLNGESLGRRALNGGYIATYEVPYSPGKLEAVSYVGGRKAGSTVLQTAGEIGRLLVRPDRTSLPADGESLAFIKIYLADKDGVINRQESREVAIEIKGNITLQGFGSADPGCEGSYQDQTWHSYDGAVMAVVRAAGTPGEAEVVVTAEGCQAEHVKLHIEENRNDGI</sequence>
<dbReference type="PANTHER" id="PTHR42732:SF1">
    <property type="entry name" value="BETA-MANNOSIDASE"/>
    <property type="match status" value="1"/>
</dbReference>
<dbReference type="AlphaFoldDB" id="A0A9D2TM21"/>
<dbReference type="InterPro" id="IPR040605">
    <property type="entry name" value="Glyco_hydro2_dom5"/>
</dbReference>
<dbReference type="InterPro" id="IPR008979">
    <property type="entry name" value="Galactose-bd-like_sf"/>
</dbReference>
<evidence type="ECO:0000256" key="2">
    <source>
        <dbReference type="ARBA" id="ARBA00022801"/>
    </source>
</evidence>